<dbReference type="WBParaSite" id="PEQ_0001445401-mRNA-1">
    <property type="protein sequence ID" value="PEQ_0001445401-mRNA-1"/>
    <property type="gene ID" value="PEQ_0001445401"/>
</dbReference>
<proteinExistence type="predicted"/>
<dbReference type="AlphaFoldDB" id="A0A914S6V1"/>
<name>A0A914S6V1_PAREQ</name>
<keyword evidence="1" id="KW-1185">Reference proteome</keyword>
<evidence type="ECO:0000313" key="1">
    <source>
        <dbReference type="Proteomes" id="UP000887564"/>
    </source>
</evidence>
<organism evidence="1 2">
    <name type="scientific">Parascaris equorum</name>
    <name type="common">Equine roundworm</name>
    <dbReference type="NCBI Taxonomy" id="6256"/>
    <lineage>
        <taxon>Eukaryota</taxon>
        <taxon>Metazoa</taxon>
        <taxon>Ecdysozoa</taxon>
        <taxon>Nematoda</taxon>
        <taxon>Chromadorea</taxon>
        <taxon>Rhabditida</taxon>
        <taxon>Spirurina</taxon>
        <taxon>Ascaridomorpha</taxon>
        <taxon>Ascaridoidea</taxon>
        <taxon>Ascarididae</taxon>
        <taxon>Parascaris</taxon>
    </lineage>
</organism>
<evidence type="ECO:0000313" key="2">
    <source>
        <dbReference type="WBParaSite" id="PEQ_0001445401-mRNA-1"/>
    </source>
</evidence>
<protein>
    <submittedName>
        <fullName evidence="2">Uncharacterized protein</fullName>
    </submittedName>
</protein>
<sequence length="37" mass="4292">MKARSGNLTVRSKRQFYGCLHCRDKRNLHGDIKMSAL</sequence>
<dbReference type="Proteomes" id="UP000887564">
    <property type="component" value="Unplaced"/>
</dbReference>
<accession>A0A914S6V1</accession>
<reference evidence="2" key="1">
    <citation type="submission" date="2022-11" db="UniProtKB">
        <authorList>
            <consortium name="WormBaseParasite"/>
        </authorList>
    </citation>
    <scope>IDENTIFICATION</scope>
</reference>